<sequence>MPIWSVQDTQGVDETIEAGLVATEGGALVALTDDGLLLRAWAPGHWRDVRRISSAPADEDDDSVPGTGFLVGLPRR</sequence>
<evidence type="ECO:0000313" key="2">
    <source>
        <dbReference type="EMBL" id="NYJ08565.1"/>
    </source>
</evidence>
<comment type="caution">
    <text evidence="2">The sequence shown here is derived from an EMBL/GenBank/DDBJ whole genome shotgun (WGS) entry which is preliminary data.</text>
</comment>
<evidence type="ECO:0000256" key="1">
    <source>
        <dbReference type="SAM" id="MobiDB-lite"/>
    </source>
</evidence>
<dbReference type="AlphaFoldDB" id="A0A853CKW2"/>
<dbReference type="Proteomes" id="UP000541969">
    <property type="component" value="Unassembled WGS sequence"/>
</dbReference>
<accession>A0A853CKW2</accession>
<reference evidence="2 3" key="1">
    <citation type="submission" date="2020-07" db="EMBL/GenBank/DDBJ databases">
        <title>Sequencing the genomes of 1000 actinobacteria strains.</title>
        <authorList>
            <person name="Klenk H.-P."/>
        </authorList>
    </citation>
    <scope>NUCLEOTIDE SEQUENCE [LARGE SCALE GENOMIC DNA]</scope>
    <source>
        <strain evidence="2 3">DSM 104001</strain>
    </source>
</reference>
<feature type="region of interest" description="Disordered" evidence="1">
    <location>
        <begin position="53"/>
        <end position="76"/>
    </location>
</feature>
<keyword evidence="3" id="KW-1185">Reference proteome</keyword>
<name>A0A853CKW2_9ACTN</name>
<protein>
    <submittedName>
        <fullName evidence="2">Uncharacterized protein</fullName>
    </submittedName>
</protein>
<evidence type="ECO:0000313" key="3">
    <source>
        <dbReference type="Proteomes" id="UP000541969"/>
    </source>
</evidence>
<dbReference type="RefSeq" id="WP_179721255.1">
    <property type="nucleotide sequence ID" value="NZ_JACBZT010000001.1"/>
</dbReference>
<proteinExistence type="predicted"/>
<gene>
    <name evidence="2" type="ORF">GGQ55_004843</name>
</gene>
<organism evidence="2 3">
    <name type="scientific">Petropleomorpha daqingensis</name>
    <dbReference type="NCBI Taxonomy" id="2026353"/>
    <lineage>
        <taxon>Bacteria</taxon>
        <taxon>Bacillati</taxon>
        <taxon>Actinomycetota</taxon>
        <taxon>Actinomycetes</taxon>
        <taxon>Geodermatophilales</taxon>
        <taxon>Geodermatophilaceae</taxon>
        <taxon>Petropleomorpha</taxon>
    </lineage>
</organism>
<dbReference type="EMBL" id="JACBZT010000001">
    <property type="protein sequence ID" value="NYJ08565.1"/>
    <property type="molecule type" value="Genomic_DNA"/>
</dbReference>